<feature type="region of interest" description="Disordered" evidence="8">
    <location>
        <begin position="200"/>
        <end position="254"/>
    </location>
</feature>
<evidence type="ECO:0000256" key="5">
    <source>
        <dbReference type="ARBA" id="ARBA00022801"/>
    </source>
</evidence>
<evidence type="ECO:0000259" key="10">
    <source>
        <dbReference type="Pfam" id="PF05649"/>
    </source>
</evidence>
<keyword evidence="7" id="KW-0482">Metalloprotease</keyword>
<dbReference type="Proteomes" id="UP001381693">
    <property type="component" value="Unassembled WGS sequence"/>
</dbReference>
<feature type="non-terminal residue" evidence="11">
    <location>
        <position position="1"/>
    </location>
</feature>
<feature type="domain" description="Peptidase M13 N-terminal" evidence="10">
    <location>
        <begin position="342"/>
        <end position="758"/>
    </location>
</feature>
<name>A0AAN8ZY43_HALRR</name>
<evidence type="ECO:0000256" key="8">
    <source>
        <dbReference type="SAM" id="MobiDB-lite"/>
    </source>
</evidence>
<dbReference type="InterPro" id="IPR008753">
    <property type="entry name" value="Peptidase_M13_N"/>
</dbReference>
<dbReference type="PROSITE" id="PS51885">
    <property type="entry name" value="NEPRILYSIN"/>
    <property type="match status" value="1"/>
</dbReference>
<dbReference type="InterPro" id="IPR018497">
    <property type="entry name" value="Peptidase_M13_C"/>
</dbReference>
<comment type="caution">
    <text evidence="11">The sequence shown here is derived from an EMBL/GenBank/DDBJ whole genome shotgun (WGS) entry which is preliminary data.</text>
</comment>
<keyword evidence="3" id="KW-0645">Protease</keyword>
<dbReference type="PANTHER" id="PTHR11733">
    <property type="entry name" value="ZINC METALLOPROTEASE FAMILY M13 NEPRILYSIN-RELATED"/>
    <property type="match status" value="1"/>
</dbReference>
<keyword evidence="5" id="KW-0378">Hydrolase</keyword>
<dbReference type="PANTHER" id="PTHR11733:SF240">
    <property type="entry name" value="GH14155P-RELATED"/>
    <property type="match status" value="1"/>
</dbReference>
<evidence type="ECO:0000313" key="11">
    <source>
        <dbReference type="EMBL" id="KAK7068153.1"/>
    </source>
</evidence>
<organism evidence="11 12">
    <name type="scientific">Halocaridina rubra</name>
    <name type="common">Hawaiian red shrimp</name>
    <dbReference type="NCBI Taxonomy" id="373956"/>
    <lineage>
        <taxon>Eukaryota</taxon>
        <taxon>Metazoa</taxon>
        <taxon>Ecdysozoa</taxon>
        <taxon>Arthropoda</taxon>
        <taxon>Crustacea</taxon>
        <taxon>Multicrustacea</taxon>
        <taxon>Malacostraca</taxon>
        <taxon>Eumalacostraca</taxon>
        <taxon>Eucarida</taxon>
        <taxon>Decapoda</taxon>
        <taxon>Pleocyemata</taxon>
        <taxon>Caridea</taxon>
        <taxon>Atyoidea</taxon>
        <taxon>Atyidae</taxon>
        <taxon>Halocaridina</taxon>
    </lineage>
</organism>
<sequence>AGARHGEDVTNVLTDEPISSTQPTTPTTALETTTESETSSLSSTSSSISTTLLTETSSISTTSTAKTTSTEEYIEYNYDYYDDETSKEHFENRTSTATAPSSTTDHEITVTTEDETRIEHENQTSTYEPDETGYTNTTEAYEATVSATYEADNVSTSFDVTEESENATSESSTTVVILTTTSPKMNETTTYDIDETYGINNESTSMNETEDTTSPFDSAETESSVTELDDSTNATTPSSANVTETTLDSNETDVTELTEEVTEADITNTTSELNTTYVTETSFEITTTEESESTTYESSTTVLISTPAFSPKMDREGVCDTKACKEVGARMLDIMHKRKIDPCEDFYKYSCDNVIDKHFLKIEDPRIQTNNLIKEALTRADRDDPILKELLVVYDSCLNYTTANDAGDRLQNARKVFESLGYKFDPRLSRGQSLDEYPDFEDNFDLTKILAEMMKMHFSPFFDLMIDVSESRHEFMLKLTLSSFTTPFSQDIAKQVCFKDYKATAEGAKLSGELFDLNTHYASYVNCKYRQKGLEARMDRMTYAVQALDLTSHIPNNTYAKELITRARTQLNFMLDDIQQVMPPPPEIRRKALKKEYEQFTLSQLDDGSVFTNSPIKFTTFVEHLIGEAVDPDNTHIQVYFKDALDETLKIMNDFVGEPSLQNMMLLLWTERVYGDLVAPVGLPLGSEGYCFNAVTNLMDDYVTYLYLRELPQREYQQKKMKDMIGYVKNEAMAQLSMSTSATKSEYEEKLTQMTGEVANFGDARDSVTDAPLKLEVMENDFTFNYQHLLAHYRKRLYALRSLSPSEHQAMWGFLQFTYNINGVTSYALNKFLIPHAAMSPPYYYGESVPDYINYAGIGQMIAHELIHGFDSIGVEFNKEDRTRMMTDDLLVGQTECLGEELTPDFNVTSLSGINYKFTLPRDLSLNELLADSAASKLAWDAYEAAVERAKSPRVTTPAPMHRSEVNRRRRGIDFFAIEGLRNRAKRQARRKTVKSLAPLSVARPAFAEMKLEYMTGYTPRQLFYIKTAQNLCSATSELDMLSVMEREHLPSYLRVNLMMKHDPMFAEAFQCPVESNMVAKPASCQFSPLAGLSLN</sequence>
<dbReference type="SUPFAM" id="SSF55486">
    <property type="entry name" value="Metalloproteases ('zincins'), catalytic domain"/>
    <property type="match status" value="1"/>
</dbReference>
<feature type="region of interest" description="Disordered" evidence="8">
    <location>
        <begin position="1"/>
        <end position="68"/>
    </location>
</feature>
<evidence type="ECO:0000256" key="2">
    <source>
        <dbReference type="ARBA" id="ARBA00007357"/>
    </source>
</evidence>
<keyword evidence="6" id="KW-0862">Zinc</keyword>
<evidence type="ECO:0000313" key="12">
    <source>
        <dbReference type="Proteomes" id="UP001381693"/>
    </source>
</evidence>
<dbReference type="GO" id="GO:0004222">
    <property type="term" value="F:metalloendopeptidase activity"/>
    <property type="evidence" value="ECO:0007669"/>
    <property type="project" value="InterPro"/>
</dbReference>
<proteinExistence type="inferred from homology"/>
<dbReference type="GO" id="GO:0046872">
    <property type="term" value="F:metal ion binding"/>
    <property type="evidence" value="ECO:0007669"/>
    <property type="project" value="UniProtKB-KW"/>
</dbReference>
<dbReference type="Pfam" id="PF01431">
    <property type="entry name" value="Peptidase_M13"/>
    <property type="match status" value="2"/>
</dbReference>
<feature type="compositionally biased region" description="Low complexity" evidence="8">
    <location>
        <begin position="94"/>
        <end position="103"/>
    </location>
</feature>
<feature type="region of interest" description="Disordered" evidence="8">
    <location>
        <begin position="87"/>
        <end position="106"/>
    </location>
</feature>
<dbReference type="Pfam" id="PF05649">
    <property type="entry name" value="Peptidase_M13_N"/>
    <property type="match status" value="1"/>
</dbReference>
<dbReference type="AlphaFoldDB" id="A0AAN8ZY43"/>
<evidence type="ECO:0000256" key="3">
    <source>
        <dbReference type="ARBA" id="ARBA00022670"/>
    </source>
</evidence>
<evidence type="ECO:0000256" key="4">
    <source>
        <dbReference type="ARBA" id="ARBA00022723"/>
    </source>
</evidence>
<gene>
    <name evidence="11" type="ORF">SK128_011411</name>
</gene>
<comment type="similarity">
    <text evidence="2">Belongs to the peptidase M13 family.</text>
</comment>
<dbReference type="Gene3D" id="3.40.390.10">
    <property type="entry name" value="Collagenase (Catalytic Domain)"/>
    <property type="match status" value="2"/>
</dbReference>
<dbReference type="InterPro" id="IPR000718">
    <property type="entry name" value="Peptidase_M13"/>
</dbReference>
<feature type="domain" description="Peptidase M13 C-terminal" evidence="9">
    <location>
        <begin position="829"/>
        <end position="951"/>
    </location>
</feature>
<dbReference type="GO" id="GO:0005886">
    <property type="term" value="C:plasma membrane"/>
    <property type="evidence" value="ECO:0007669"/>
    <property type="project" value="TreeGrafter"/>
</dbReference>
<evidence type="ECO:0000259" key="9">
    <source>
        <dbReference type="Pfam" id="PF01431"/>
    </source>
</evidence>
<reference evidence="11 12" key="1">
    <citation type="submission" date="2023-11" db="EMBL/GenBank/DDBJ databases">
        <title>Halocaridina rubra genome assembly.</title>
        <authorList>
            <person name="Smith C."/>
        </authorList>
    </citation>
    <scope>NUCLEOTIDE SEQUENCE [LARGE SCALE GENOMIC DNA]</scope>
    <source>
        <strain evidence="11">EP-1</strain>
        <tissue evidence="11">Whole</tissue>
    </source>
</reference>
<evidence type="ECO:0000256" key="6">
    <source>
        <dbReference type="ARBA" id="ARBA00022833"/>
    </source>
</evidence>
<protein>
    <submittedName>
        <fullName evidence="11">Uncharacterized protein</fullName>
    </submittedName>
</protein>
<feature type="domain" description="Peptidase M13 C-terminal" evidence="9">
    <location>
        <begin position="1008"/>
        <end position="1083"/>
    </location>
</feature>
<feature type="compositionally biased region" description="Polar residues" evidence="8">
    <location>
        <begin position="200"/>
        <end position="249"/>
    </location>
</feature>
<keyword evidence="12" id="KW-1185">Reference proteome</keyword>
<dbReference type="EMBL" id="JAXCGZ010017405">
    <property type="protein sequence ID" value="KAK7068153.1"/>
    <property type="molecule type" value="Genomic_DNA"/>
</dbReference>
<dbReference type="GO" id="GO:0016485">
    <property type="term" value="P:protein processing"/>
    <property type="evidence" value="ECO:0007669"/>
    <property type="project" value="TreeGrafter"/>
</dbReference>
<feature type="compositionally biased region" description="Low complexity" evidence="8">
    <location>
        <begin position="19"/>
        <end position="68"/>
    </location>
</feature>
<evidence type="ECO:0000256" key="7">
    <source>
        <dbReference type="ARBA" id="ARBA00023049"/>
    </source>
</evidence>
<accession>A0AAN8ZY43</accession>
<evidence type="ECO:0000256" key="1">
    <source>
        <dbReference type="ARBA" id="ARBA00001947"/>
    </source>
</evidence>
<comment type="cofactor">
    <cofactor evidence="1">
        <name>Zn(2+)</name>
        <dbReference type="ChEBI" id="CHEBI:29105"/>
    </cofactor>
</comment>
<keyword evidence="4" id="KW-0479">Metal-binding</keyword>
<dbReference type="InterPro" id="IPR024079">
    <property type="entry name" value="MetalloPept_cat_dom_sf"/>
</dbReference>